<comment type="caution">
    <text evidence="1">The sequence shown here is derived from an EMBL/GenBank/DDBJ whole genome shotgun (WGS) entry which is preliminary data.</text>
</comment>
<dbReference type="InterPro" id="IPR016024">
    <property type="entry name" value="ARM-type_fold"/>
</dbReference>
<sequence length="484" mass="52385">MREDVREDVREDSGDGTAAAVRRLAQGAPLKSALVADGPEGWLALDAGVREAAWHRRGSRREWGLALPLPADPARLGESRLALALCHPDGRIREAAVRGAREYPGLLPLVVIRCADWAEPVREYARELLREALDAETAVALAPLVLRVGLRDKGGFGVDLLGEVLRRAPRERLAALFADPDRTVRRFAYRSAVERRLLGPVELAGAAARDEDTVVQDLCATAALAAPGDAYEYEYEEVLAPLLTARNPRVRSAGVTALRRAGRPERAESFLDDRSALVRACARYVVRQGGGDPAVWYRERCTDPDGPGLSPGAVIGLAECGDRAEAGPLWPLLTHPVAGVRARAVGGLRALGLVDRERLWPLLGDPAPGVVRETALALLPSARELPVGRLLEHTGSERPRHIRIAAFRLLDAYGGVVALRAAVGLLADPDEELRVRVERSVRRWRAPAGGAGGDAEVGELLDRCRGLLGEQVLRRRKWEAGLGR</sequence>
<dbReference type="InterPro" id="IPR011989">
    <property type="entry name" value="ARM-like"/>
</dbReference>
<evidence type="ECO:0000313" key="2">
    <source>
        <dbReference type="Proteomes" id="UP000630936"/>
    </source>
</evidence>
<gene>
    <name evidence="1" type="ORF">GCM10010387_51230</name>
</gene>
<dbReference type="EMBL" id="BMWG01000020">
    <property type="protein sequence ID" value="GGZ50696.1"/>
    <property type="molecule type" value="Genomic_DNA"/>
</dbReference>
<evidence type="ECO:0008006" key="3">
    <source>
        <dbReference type="Google" id="ProtNLM"/>
    </source>
</evidence>
<evidence type="ECO:0000313" key="1">
    <source>
        <dbReference type="EMBL" id="GGZ50696.1"/>
    </source>
</evidence>
<dbReference type="Proteomes" id="UP000630936">
    <property type="component" value="Unassembled WGS sequence"/>
</dbReference>
<reference evidence="1" key="2">
    <citation type="submission" date="2020-09" db="EMBL/GenBank/DDBJ databases">
        <authorList>
            <person name="Sun Q."/>
            <person name="Ohkuma M."/>
        </authorList>
    </citation>
    <scope>NUCLEOTIDE SEQUENCE</scope>
    <source>
        <strain evidence="1">JCM 4988</strain>
    </source>
</reference>
<dbReference type="Gene3D" id="1.25.10.10">
    <property type="entry name" value="Leucine-rich Repeat Variant"/>
    <property type="match status" value="2"/>
</dbReference>
<dbReference type="AlphaFoldDB" id="A0A918QHP5"/>
<reference evidence="1" key="1">
    <citation type="journal article" date="2014" name="Int. J. Syst. Evol. Microbiol.">
        <title>Complete genome sequence of Corynebacterium casei LMG S-19264T (=DSM 44701T), isolated from a smear-ripened cheese.</title>
        <authorList>
            <consortium name="US DOE Joint Genome Institute (JGI-PGF)"/>
            <person name="Walter F."/>
            <person name="Albersmeier A."/>
            <person name="Kalinowski J."/>
            <person name="Ruckert C."/>
        </authorList>
    </citation>
    <scope>NUCLEOTIDE SEQUENCE</scope>
    <source>
        <strain evidence="1">JCM 4988</strain>
    </source>
</reference>
<organism evidence="1 2">
    <name type="scientific">Streptomyces inusitatus</name>
    <dbReference type="NCBI Taxonomy" id="68221"/>
    <lineage>
        <taxon>Bacteria</taxon>
        <taxon>Bacillati</taxon>
        <taxon>Actinomycetota</taxon>
        <taxon>Actinomycetes</taxon>
        <taxon>Kitasatosporales</taxon>
        <taxon>Streptomycetaceae</taxon>
        <taxon>Streptomyces</taxon>
    </lineage>
</organism>
<keyword evidence="2" id="KW-1185">Reference proteome</keyword>
<accession>A0A918QHP5</accession>
<name>A0A918QHP5_9ACTN</name>
<protein>
    <recommendedName>
        <fullName evidence="3">PBS lyase</fullName>
    </recommendedName>
</protein>
<dbReference type="SUPFAM" id="SSF48371">
    <property type="entry name" value="ARM repeat"/>
    <property type="match status" value="1"/>
</dbReference>
<proteinExistence type="predicted"/>
<dbReference type="RefSeq" id="WP_229869341.1">
    <property type="nucleotide sequence ID" value="NZ_BMWG01000020.1"/>
</dbReference>